<dbReference type="Gene3D" id="3.90.320.10">
    <property type="match status" value="1"/>
</dbReference>
<evidence type="ECO:0000313" key="2">
    <source>
        <dbReference type="EMBL" id="PZO98497.1"/>
    </source>
</evidence>
<evidence type="ECO:0000259" key="1">
    <source>
        <dbReference type="Pfam" id="PF09588"/>
    </source>
</evidence>
<sequence length="330" mass="36654">MPHEISNPPAPGTPEWRKIVTASKIPIILGLSPFKTPAELWQEMTGLVEPDVLEGDHLAWGHLAEDSLAAFWQYKQPETWRLSTPRRDSRGYRTRERAYTDPDLPFENLVSLDVVAYRGQARHIIECKTSNSREKWAAGVPAAESAQALSQMGISGIHNHDVVVQVGSTVPTIYPTEWDENLFTGVVDAVKSFVDTLGNDVPPEPDPTLLEELVAQQSRVGEGEQDVADDPHVIELTTIRSEIATLTSREAELKARIEADYKDVAKLTIGGDRFASWQAGRFSQSRVPAEFKHLLKDPAYQTTKFDSAKLKSERPDVYAAAIGNPTLRYA</sequence>
<reference evidence="2 3" key="1">
    <citation type="submission" date="2017-11" db="EMBL/GenBank/DDBJ databases">
        <title>Infants hospitalized years apart are colonized by the same room-sourced microbial strains.</title>
        <authorList>
            <person name="Brooks B."/>
            <person name="Olm M.R."/>
            <person name="Firek B.A."/>
            <person name="Baker R."/>
            <person name="Thomas B.C."/>
            <person name="Morowitz M.J."/>
            <person name="Banfield J.F."/>
        </authorList>
    </citation>
    <scope>NUCLEOTIDE SEQUENCE [LARGE SCALE GENOMIC DNA]</scope>
    <source>
        <strain evidence="2">S2_012_000_R3_87</strain>
    </source>
</reference>
<dbReference type="InterPro" id="IPR011335">
    <property type="entry name" value="Restrct_endonuc-II-like"/>
</dbReference>
<proteinExistence type="predicted"/>
<evidence type="ECO:0000313" key="3">
    <source>
        <dbReference type="Proteomes" id="UP000249451"/>
    </source>
</evidence>
<dbReference type="EMBL" id="QFNY01000283">
    <property type="protein sequence ID" value="PZO98497.1"/>
    <property type="molecule type" value="Genomic_DNA"/>
</dbReference>
<name>A0A2W5AZD2_9CORY</name>
<organism evidence="2 3">
    <name type="scientific">Corynebacterium urealyticum</name>
    <dbReference type="NCBI Taxonomy" id="43771"/>
    <lineage>
        <taxon>Bacteria</taxon>
        <taxon>Bacillati</taxon>
        <taxon>Actinomycetota</taxon>
        <taxon>Actinomycetes</taxon>
        <taxon>Mycobacteriales</taxon>
        <taxon>Corynebacteriaceae</taxon>
        <taxon>Corynebacterium</taxon>
    </lineage>
</organism>
<dbReference type="InterPro" id="IPR019080">
    <property type="entry name" value="YqaJ_viral_recombinase"/>
</dbReference>
<dbReference type="SUPFAM" id="SSF52980">
    <property type="entry name" value="Restriction endonuclease-like"/>
    <property type="match status" value="1"/>
</dbReference>
<accession>A0A2W5AZD2</accession>
<dbReference type="InterPro" id="IPR011604">
    <property type="entry name" value="PDDEXK-like_dom_sf"/>
</dbReference>
<gene>
    <name evidence="2" type="ORF">DI609_10530</name>
</gene>
<feature type="domain" description="YqaJ viral recombinase" evidence="1">
    <location>
        <begin position="17"/>
        <end position="157"/>
    </location>
</feature>
<dbReference type="AlphaFoldDB" id="A0A2W5AZD2"/>
<dbReference type="Proteomes" id="UP000249451">
    <property type="component" value="Unassembled WGS sequence"/>
</dbReference>
<protein>
    <recommendedName>
        <fullName evidence="1">YqaJ viral recombinase domain-containing protein</fullName>
    </recommendedName>
</protein>
<comment type="caution">
    <text evidence="2">The sequence shown here is derived from an EMBL/GenBank/DDBJ whole genome shotgun (WGS) entry which is preliminary data.</text>
</comment>
<dbReference type="Pfam" id="PF09588">
    <property type="entry name" value="YqaJ"/>
    <property type="match status" value="1"/>
</dbReference>